<dbReference type="Proteomes" id="UP000252038">
    <property type="component" value="Chromosome"/>
</dbReference>
<keyword evidence="2 3" id="KW-0808">Transferase</keyword>
<dbReference type="GO" id="GO:0004315">
    <property type="term" value="F:3-oxoacyl-[acyl-carrier-protein] synthase activity"/>
    <property type="evidence" value="ECO:0007669"/>
    <property type="project" value="TreeGrafter"/>
</dbReference>
<dbReference type="AlphaFoldDB" id="A0A344ULU3"/>
<dbReference type="PANTHER" id="PTHR11712:SF347">
    <property type="entry name" value="BETA KETOACYL-ACYL CARRIER PROTEIN SYNTHASE"/>
    <property type="match status" value="1"/>
</dbReference>
<organism evidence="5 6">
    <name type="scientific">Chromobacterium phragmitis</name>
    <dbReference type="NCBI Taxonomy" id="2202141"/>
    <lineage>
        <taxon>Bacteria</taxon>
        <taxon>Pseudomonadati</taxon>
        <taxon>Pseudomonadota</taxon>
        <taxon>Betaproteobacteria</taxon>
        <taxon>Neisseriales</taxon>
        <taxon>Chromobacteriaceae</taxon>
        <taxon>Chromobacterium</taxon>
    </lineage>
</organism>
<dbReference type="PANTHER" id="PTHR11712">
    <property type="entry name" value="POLYKETIDE SYNTHASE-RELATED"/>
    <property type="match status" value="1"/>
</dbReference>
<dbReference type="EMBL" id="CP029554">
    <property type="protein sequence ID" value="AXE36241.1"/>
    <property type="molecule type" value="Genomic_DNA"/>
</dbReference>
<dbReference type="InterPro" id="IPR014030">
    <property type="entry name" value="Ketoacyl_synth_N"/>
</dbReference>
<dbReference type="RefSeq" id="WP_114074069.1">
    <property type="nucleotide sequence ID" value="NZ_CP029554.1"/>
</dbReference>
<dbReference type="Pfam" id="PF02801">
    <property type="entry name" value="Ketoacyl-synt_C"/>
    <property type="match status" value="1"/>
</dbReference>
<dbReference type="InterPro" id="IPR014031">
    <property type="entry name" value="Ketoacyl_synth_C"/>
</dbReference>
<reference evidence="5 6" key="1">
    <citation type="submission" date="2018-05" db="EMBL/GenBank/DDBJ databases">
        <title>Genome sequencing, assembly and analysis of the novel insecticidal bacterium, Chromobacterium phragmitis.</title>
        <authorList>
            <person name="Sparks M.E."/>
            <person name="Blackburn M.B."/>
            <person name="Gundersen-Rindal D.E."/>
        </authorList>
    </citation>
    <scope>NUCLEOTIDE SEQUENCE [LARGE SCALE GENOMIC DNA]</scope>
    <source>
        <strain evidence="5">IIBBL 274-1</strain>
    </source>
</reference>
<dbReference type="Pfam" id="PF00109">
    <property type="entry name" value="ketoacyl-synt"/>
    <property type="match status" value="1"/>
</dbReference>
<sequence length="391" mass="41090">MRRALVTGLGVVSPIGVGIDLFWQALCSGRDRFTAIPPVYPGMKDGCITARLSVADRAQVQRDLSDLPPTMPDSSAFAVHAARQAIRDAGLVPGDAALRDALVCIGNNEAEADILDEMVEERRERWGRYVYTSHAIAEAVAGAIGSSGPAYMVHNTCASGNVALEVALRMLRSGAIKTAVIGGGDVFAKKVWTGFHTLNALGPERCRPFSSKRRFITIAEGGAFLVLQAHDSVQSNSNAYAELLAAASNNDALHPTNPDLHGVTECHLAVLQQAGLCGDQVDAIFAHGTGTKANDAIEAAIFAEHYPRASVTAIKGTLGHLMATAGAIGAVASCLALKHQCLPPTQISDAEFEFDFDLVTGAAREQALAIVQNNSFGFGGNNAITLFGKIA</sequence>
<gene>
    <name evidence="5" type="ORF">DK843_19240</name>
</gene>
<dbReference type="SMART" id="SM00825">
    <property type="entry name" value="PKS_KS"/>
    <property type="match status" value="1"/>
</dbReference>
<dbReference type="GO" id="GO:0006633">
    <property type="term" value="P:fatty acid biosynthetic process"/>
    <property type="evidence" value="ECO:0007669"/>
    <property type="project" value="TreeGrafter"/>
</dbReference>
<dbReference type="InterPro" id="IPR000794">
    <property type="entry name" value="Beta-ketoacyl_synthase"/>
</dbReference>
<dbReference type="SUPFAM" id="SSF53901">
    <property type="entry name" value="Thiolase-like"/>
    <property type="match status" value="1"/>
</dbReference>
<accession>A0A344ULU3</accession>
<evidence type="ECO:0000313" key="6">
    <source>
        <dbReference type="Proteomes" id="UP000252038"/>
    </source>
</evidence>
<evidence type="ECO:0000259" key="4">
    <source>
        <dbReference type="PROSITE" id="PS52004"/>
    </source>
</evidence>
<dbReference type="InterPro" id="IPR020841">
    <property type="entry name" value="PKS_Beta-ketoAc_synthase_dom"/>
</dbReference>
<dbReference type="KEGG" id="chrb:DK843_19240"/>
<dbReference type="PROSITE" id="PS52004">
    <property type="entry name" value="KS3_2"/>
    <property type="match status" value="1"/>
</dbReference>
<evidence type="ECO:0000256" key="2">
    <source>
        <dbReference type="ARBA" id="ARBA00022679"/>
    </source>
</evidence>
<dbReference type="Gene3D" id="3.40.47.10">
    <property type="match status" value="1"/>
</dbReference>
<dbReference type="InterPro" id="IPR016039">
    <property type="entry name" value="Thiolase-like"/>
</dbReference>
<evidence type="ECO:0000256" key="1">
    <source>
        <dbReference type="ARBA" id="ARBA00008467"/>
    </source>
</evidence>
<comment type="similarity">
    <text evidence="1 3">Belongs to the thiolase-like superfamily. Beta-ketoacyl-ACP synthases family.</text>
</comment>
<evidence type="ECO:0000313" key="5">
    <source>
        <dbReference type="EMBL" id="AXE36241.1"/>
    </source>
</evidence>
<name>A0A344ULU3_9NEIS</name>
<feature type="domain" description="Ketosynthase family 3 (KS3)" evidence="4">
    <location>
        <begin position="1"/>
        <end position="389"/>
    </location>
</feature>
<protein>
    <recommendedName>
        <fullName evidence="4">Ketosynthase family 3 (KS3) domain-containing protein</fullName>
    </recommendedName>
</protein>
<proteinExistence type="inferred from homology"/>
<evidence type="ECO:0000256" key="3">
    <source>
        <dbReference type="RuleBase" id="RU003694"/>
    </source>
</evidence>